<dbReference type="EMBL" id="CM056815">
    <property type="protein sequence ID" value="KAJ8629802.1"/>
    <property type="molecule type" value="Genomic_DNA"/>
</dbReference>
<evidence type="ECO:0000313" key="1">
    <source>
        <dbReference type="EMBL" id="KAJ8629802.1"/>
    </source>
</evidence>
<reference evidence="1 2" key="1">
    <citation type="journal article" date="2022" name="Hortic Res">
        <title>A haplotype resolved chromosomal level avocado genome allows analysis of novel avocado genes.</title>
        <authorList>
            <person name="Nath O."/>
            <person name="Fletcher S.J."/>
            <person name="Hayward A."/>
            <person name="Shaw L.M."/>
            <person name="Masouleh A.K."/>
            <person name="Furtado A."/>
            <person name="Henry R.J."/>
            <person name="Mitter N."/>
        </authorList>
    </citation>
    <scope>NUCLEOTIDE SEQUENCE [LARGE SCALE GENOMIC DNA]</scope>
    <source>
        <strain evidence="2">cv. Hass</strain>
    </source>
</reference>
<comment type="caution">
    <text evidence="1">The sequence shown here is derived from an EMBL/GenBank/DDBJ whole genome shotgun (WGS) entry which is preliminary data.</text>
</comment>
<gene>
    <name evidence="1" type="ORF">MRB53_023125</name>
</gene>
<dbReference type="Proteomes" id="UP001234297">
    <property type="component" value="Chromosome 7"/>
</dbReference>
<evidence type="ECO:0000313" key="2">
    <source>
        <dbReference type="Proteomes" id="UP001234297"/>
    </source>
</evidence>
<accession>A0ACC2L8J1</accession>
<sequence length="197" mass="22630">MEQQKWLTKLLGYDYEILYRKGKDNSATDALSRIQQHSELMALSTPLFTSMPDILNECSKDDHLTKIAEQLLLDPSSIPHYSMQNGILRYKGRIVLPSSSPWCIKILHDFHHGPLGGHSGFLPTYQRISRNFYWKGIKQATKRYVAECDICQRMKAETMAPPAKHLIRRKQSNENASALQSHISLYSEPYLSRASYS</sequence>
<organism evidence="1 2">
    <name type="scientific">Persea americana</name>
    <name type="common">Avocado</name>
    <dbReference type="NCBI Taxonomy" id="3435"/>
    <lineage>
        <taxon>Eukaryota</taxon>
        <taxon>Viridiplantae</taxon>
        <taxon>Streptophyta</taxon>
        <taxon>Embryophyta</taxon>
        <taxon>Tracheophyta</taxon>
        <taxon>Spermatophyta</taxon>
        <taxon>Magnoliopsida</taxon>
        <taxon>Magnoliidae</taxon>
        <taxon>Laurales</taxon>
        <taxon>Lauraceae</taxon>
        <taxon>Persea</taxon>
    </lineage>
</organism>
<name>A0ACC2L8J1_PERAE</name>
<proteinExistence type="predicted"/>
<protein>
    <submittedName>
        <fullName evidence="1">Uncharacterized protein</fullName>
    </submittedName>
</protein>
<keyword evidence="2" id="KW-1185">Reference proteome</keyword>